<keyword evidence="1 4" id="KW-0328">Glycosyltransferase</keyword>
<keyword evidence="2 4" id="KW-0808">Transferase</keyword>
<dbReference type="InterPro" id="IPR029044">
    <property type="entry name" value="Nucleotide-diphossugar_trans"/>
</dbReference>
<dbReference type="EMBL" id="JAUDCG010000007">
    <property type="protein sequence ID" value="MDM8156508.1"/>
    <property type="molecule type" value="Genomic_DNA"/>
</dbReference>
<dbReference type="PANTHER" id="PTHR22916">
    <property type="entry name" value="GLYCOSYLTRANSFERASE"/>
    <property type="match status" value="1"/>
</dbReference>
<dbReference type="EC" id="2.4.-.-" evidence="4"/>
<evidence type="ECO:0000259" key="3">
    <source>
        <dbReference type="Pfam" id="PF00535"/>
    </source>
</evidence>
<sequence>MVKDMVSIIVPVYNVEGYIDRCLQSMAAQTYASLEIILVNDGSTDNSGAICERYCQADPRFHYYCKENEGVSAARNYGMAHASGEYYMFVDSDDYIDPDMIEQMVRVSQKEQADIVQCFYRMEFRFGFFNRIAPSYQVLDQLQALRLLLKNTKVNNYPWGKLYRAKVFQDVEFPAKWRVFEDVCTVFKLFMNAETIVTMPQRFYHYVQRKGSFMNKNGVLAMDIDTLLMMRPAFEYQETMIRQAYPDAGITNAQNYFMTNMLVLYTMIVFIRRDKIHHYVLPYLDLSELLLPQRWLYRLCLGIARIKFGSRLRMQGPNERKAVAEEGDRLPQES</sequence>
<gene>
    <name evidence="4" type="ORF">QUV96_02505</name>
</gene>
<dbReference type="CDD" id="cd00761">
    <property type="entry name" value="Glyco_tranf_GTA_type"/>
    <property type="match status" value="1"/>
</dbReference>
<evidence type="ECO:0000313" key="5">
    <source>
        <dbReference type="Proteomes" id="UP001529340"/>
    </source>
</evidence>
<evidence type="ECO:0000256" key="2">
    <source>
        <dbReference type="ARBA" id="ARBA00022679"/>
    </source>
</evidence>
<protein>
    <submittedName>
        <fullName evidence="4">Glycosyltransferase family 2 protein</fullName>
        <ecNumber evidence="4">2.4.-.-</ecNumber>
    </submittedName>
</protein>
<feature type="domain" description="Glycosyltransferase 2-like" evidence="3">
    <location>
        <begin position="7"/>
        <end position="170"/>
    </location>
</feature>
<dbReference type="InterPro" id="IPR001173">
    <property type="entry name" value="Glyco_trans_2-like"/>
</dbReference>
<name>A0ABT7UC02_9FIRM</name>
<comment type="caution">
    <text evidence="4">The sequence shown here is derived from an EMBL/GenBank/DDBJ whole genome shotgun (WGS) entry which is preliminary data.</text>
</comment>
<dbReference type="Gene3D" id="3.90.550.10">
    <property type="entry name" value="Spore Coat Polysaccharide Biosynthesis Protein SpsA, Chain A"/>
    <property type="match status" value="1"/>
</dbReference>
<dbReference type="Proteomes" id="UP001529340">
    <property type="component" value="Unassembled WGS sequence"/>
</dbReference>
<organism evidence="4 5">
    <name type="scientific">Amedibacillus dolichus</name>
    <dbReference type="NCBI Taxonomy" id="31971"/>
    <lineage>
        <taxon>Bacteria</taxon>
        <taxon>Bacillati</taxon>
        <taxon>Bacillota</taxon>
        <taxon>Erysipelotrichia</taxon>
        <taxon>Erysipelotrichales</taxon>
        <taxon>Erysipelotrichaceae</taxon>
        <taxon>Amedibacillus</taxon>
    </lineage>
</organism>
<proteinExistence type="predicted"/>
<keyword evidence="5" id="KW-1185">Reference proteome</keyword>
<dbReference type="SUPFAM" id="SSF53448">
    <property type="entry name" value="Nucleotide-diphospho-sugar transferases"/>
    <property type="match status" value="1"/>
</dbReference>
<reference evidence="4 5" key="2">
    <citation type="submission" date="2023-06" db="EMBL/GenBank/DDBJ databases">
        <title>Identification and characterization of horizontal gene transfer across gut microbiota members of farm animals based on homology search.</title>
        <authorList>
            <person name="Schwarzerova J."/>
            <person name="Nykrynova M."/>
            <person name="Jureckova K."/>
            <person name="Cejkova D."/>
            <person name="Rychlik I."/>
        </authorList>
    </citation>
    <scope>NUCLEOTIDE SEQUENCE [LARGE SCALE GENOMIC DNA]</scope>
    <source>
        <strain evidence="4 5">ET39</strain>
    </source>
</reference>
<accession>A0ABT7UC02</accession>
<reference evidence="5" key="1">
    <citation type="submission" date="2023-06" db="EMBL/GenBank/DDBJ databases">
        <title>Identification and characterization of horizontal gene transfer across gut microbiota members of farm animals based on homology search.</title>
        <authorList>
            <person name="Zeman M."/>
            <person name="Kubasova T."/>
            <person name="Jahodarova E."/>
            <person name="Nykrynova M."/>
            <person name="Rychlik I."/>
        </authorList>
    </citation>
    <scope>NUCLEOTIDE SEQUENCE [LARGE SCALE GENOMIC DNA]</scope>
    <source>
        <strain evidence="5">ET39</strain>
    </source>
</reference>
<dbReference type="PANTHER" id="PTHR22916:SF51">
    <property type="entry name" value="GLYCOSYLTRANSFERASE EPSH-RELATED"/>
    <property type="match status" value="1"/>
</dbReference>
<evidence type="ECO:0000313" key="4">
    <source>
        <dbReference type="EMBL" id="MDM8156508.1"/>
    </source>
</evidence>
<dbReference type="Pfam" id="PF00535">
    <property type="entry name" value="Glycos_transf_2"/>
    <property type="match status" value="1"/>
</dbReference>
<dbReference type="RefSeq" id="WP_289606979.1">
    <property type="nucleotide sequence ID" value="NZ_JAUDCG010000007.1"/>
</dbReference>
<reference evidence="4 5" key="3">
    <citation type="submission" date="2023-06" db="EMBL/GenBank/DDBJ databases">
        <authorList>
            <person name="Zeman M."/>
            <person name="Kubasova T."/>
            <person name="Jahodarova E."/>
            <person name="Nykrynova M."/>
            <person name="Rychlik I."/>
        </authorList>
    </citation>
    <scope>NUCLEOTIDE SEQUENCE [LARGE SCALE GENOMIC DNA]</scope>
    <source>
        <strain evidence="4 5">ET39</strain>
    </source>
</reference>
<dbReference type="GO" id="GO:0016757">
    <property type="term" value="F:glycosyltransferase activity"/>
    <property type="evidence" value="ECO:0007669"/>
    <property type="project" value="UniProtKB-KW"/>
</dbReference>
<evidence type="ECO:0000256" key="1">
    <source>
        <dbReference type="ARBA" id="ARBA00022676"/>
    </source>
</evidence>